<dbReference type="Pfam" id="PF13692">
    <property type="entry name" value="Glyco_trans_1_4"/>
    <property type="match status" value="1"/>
</dbReference>
<reference evidence="1 2" key="1">
    <citation type="submission" date="2017-09" db="EMBL/GenBank/DDBJ databases">
        <title>Depth-based differentiation of microbial function through sediment-hosted aquifers and enrichment of novel symbionts in the deep terrestrial subsurface.</title>
        <authorList>
            <person name="Probst A.J."/>
            <person name="Ladd B."/>
            <person name="Jarett J.K."/>
            <person name="Geller-Mcgrath D.E."/>
            <person name="Sieber C.M."/>
            <person name="Emerson J.B."/>
            <person name="Anantharaman K."/>
            <person name="Thomas B.C."/>
            <person name="Malmstrom R."/>
            <person name="Stieglmeier M."/>
            <person name="Klingl A."/>
            <person name="Woyke T."/>
            <person name="Ryan C.M."/>
            <person name="Banfield J.F."/>
        </authorList>
    </citation>
    <scope>NUCLEOTIDE SEQUENCE [LARGE SCALE GENOMIC DNA]</scope>
    <source>
        <strain evidence="1">CG22_combo_CG10-13_8_21_14_all_36_13</strain>
    </source>
</reference>
<dbReference type="Gene3D" id="3.40.50.2000">
    <property type="entry name" value="Glycogen Phosphorylase B"/>
    <property type="match status" value="1"/>
</dbReference>
<accession>A0A2H0DXD6</accession>
<dbReference type="AlphaFoldDB" id="A0A2H0DXD6"/>
<feature type="non-terminal residue" evidence="1">
    <location>
        <position position="374"/>
    </location>
</feature>
<gene>
    <name evidence="1" type="ORF">COW81_03500</name>
</gene>
<proteinExistence type="predicted"/>
<dbReference type="SUPFAM" id="SSF53756">
    <property type="entry name" value="UDP-Glycosyltransferase/glycogen phosphorylase"/>
    <property type="match status" value="1"/>
</dbReference>
<protein>
    <recommendedName>
        <fullName evidence="3">Glycosyltransferase subfamily 4-like N-terminal domain-containing protein</fullName>
    </recommendedName>
</protein>
<organism evidence="1 2">
    <name type="scientific">Candidatus Campbellbacteria bacterium CG22_combo_CG10-13_8_21_14_all_36_13</name>
    <dbReference type="NCBI Taxonomy" id="1974529"/>
    <lineage>
        <taxon>Bacteria</taxon>
        <taxon>Candidatus Campbelliibacteriota</taxon>
    </lineage>
</organism>
<sequence length="374" mass="43016">MKERHKILIVTPRSPFQGRGADEQDRLSGIEWFLDNGFEVKVITKTFPSDEKFLEDARKRLGIEIISIPYKFTKNKNLFNILKRLINPLYWDGAAFEYFDKEIQDQLKNVIRDFKPSIVWFDYTYLWPLYKICEKNSIPIITRSINFEPTHFLDEDGRTPLNYIRVIPKFISEYKALNNSDYFFSITPNEGEIYKKLGKTPVVNLPLRSLPRRIIKRDVQKHEGVKIGFMPSTYSVHHNSDALKFIAKEVLPSIPNELRKKTTIHITGNKLPDSLKESLPEEVKYEGFVPSAIDFWQRMDIALAPSLFGAGMQQKIFEPITLGVPTITSKRGLVGYPFICGQNVICAESGDAVAKAITELSDDFLKRENISKSA</sequence>
<name>A0A2H0DXD6_9BACT</name>
<evidence type="ECO:0008006" key="3">
    <source>
        <dbReference type="Google" id="ProtNLM"/>
    </source>
</evidence>
<comment type="caution">
    <text evidence="1">The sequence shown here is derived from an EMBL/GenBank/DDBJ whole genome shotgun (WGS) entry which is preliminary data.</text>
</comment>
<evidence type="ECO:0000313" key="2">
    <source>
        <dbReference type="Proteomes" id="UP000231143"/>
    </source>
</evidence>
<dbReference type="Proteomes" id="UP000231143">
    <property type="component" value="Unassembled WGS sequence"/>
</dbReference>
<dbReference type="EMBL" id="PCTT01000046">
    <property type="protein sequence ID" value="PIP86836.1"/>
    <property type="molecule type" value="Genomic_DNA"/>
</dbReference>
<evidence type="ECO:0000313" key="1">
    <source>
        <dbReference type="EMBL" id="PIP86836.1"/>
    </source>
</evidence>